<sequence>MITRYVEIIMKLCSIGLVIAAAGLWAGAGVDARPKFRDEQTLVGGTIWSQIIIPIGLMISKSVDDNIDMFVLGYYLLTGVVLLFTTGVVLILHEIVIMKRRQHHHHHHHQHQPAVGSRESVRHAKHDEQVDKVYYAIGIISLFAGAFKLCEFIAIIMS</sequence>
<proteinExistence type="predicted"/>
<protein>
    <submittedName>
        <fullName evidence="3">Uncharacterized protein LOC113497493</fullName>
    </submittedName>
</protein>
<organism evidence="2 3">
    <name type="scientific">Trichoplusia ni</name>
    <name type="common">Cabbage looper</name>
    <dbReference type="NCBI Taxonomy" id="7111"/>
    <lineage>
        <taxon>Eukaryota</taxon>
        <taxon>Metazoa</taxon>
        <taxon>Ecdysozoa</taxon>
        <taxon>Arthropoda</taxon>
        <taxon>Hexapoda</taxon>
        <taxon>Insecta</taxon>
        <taxon>Pterygota</taxon>
        <taxon>Neoptera</taxon>
        <taxon>Endopterygota</taxon>
        <taxon>Lepidoptera</taxon>
        <taxon>Glossata</taxon>
        <taxon>Ditrysia</taxon>
        <taxon>Noctuoidea</taxon>
        <taxon>Noctuidae</taxon>
        <taxon>Plusiinae</taxon>
        <taxon>Trichoplusia</taxon>
    </lineage>
</organism>
<keyword evidence="1" id="KW-0472">Membrane</keyword>
<dbReference type="InParanoid" id="A0A7E5VXM3"/>
<dbReference type="Proteomes" id="UP000322000">
    <property type="component" value="Chromosome 9"/>
</dbReference>
<dbReference type="RefSeq" id="XP_026732861.1">
    <property type="nucleotide sequence ID" value="XM_026877060.1"/>
</dbReference>
<evidence type="ECO:0000313" key="2">
    <source>
        <dbReference type="Proteomes" id="UP000322000"/>
    </source>
</evidence>
<dbReference type="AlphaFoldDB" id="A0A7E5VXM3"/>
<reference evidence="3" key="1">
    <citation type="submission" date="2025-08" db="UniProtKB">
        <authorList>
            <consortium name="RefSeq"/>
        </authorList>
    </citation>
    <scope>IDENTIFICATION</scope>
</reference>
<feature type="transmembrane region" description="Helical" evidence="1">
    <location>
        <begin position="72"/>
        <end position="92"/>
    </location>
</feature>
<evidence type="ECO:0000313" key="3">
    <source>
        <dbReference type="RefSeq" id="XP_026732861.1"/>
    </source>
</evidence>
<dbReference type="OrthoDB" id="7429256at2759"/>
<keyword evidence="2" id="KW-1185">Reference proteome</keyword>
<feature type="transmembrane region" description="Helical" evidence="1">
    <location>
        <begin position="133"/>
        <end position="157"/>
    </location>
</feature>
<evidence type="ECO:0000256" key="1">
    <source>
        <dbReference type="SAM" id="Phobius"/>
    </source>
</evidence>
<gene>
    <name evidence="3" type="primary">LOC113497493</name>
</gene>
<keyword evidence="1" id="KW-0812">Transmembrane</keyword>
<name>A0A7E5VXM3_TRINI</name>
<feature type="transmembrane region" description="Helical" evidence="1">
    <location>
        <begin position="6"/>
        <end position="30"/>
    </location>
</feature>
<accession>A0A7E5VXM3</accession>
<dbReference type="KEGG" id="tnl:113497493"/>
<keyword evidence="1" id="KW-1133">Transmembrane helix</keyword>
<dbReference type="GeneID" id="113497493"/>